<dbReference type="PROSITE" id="PS51892">
    <property type="entry name" value="SUBTILASE"/>
    <property type="match status" value="1"/>
</dbReference>
<evidence type="ECO:0000256" key="4">
    <source>
        <dbReference type="ARBA" id="ARBA00022801"/>
    </source>
</evidence>
<keyword evidence="4" id="KW-0378">Hydrolase</keyword>
<comment type="similarity">
    <text evidence="1 7">Belongs to the peptidase S8 family.</text>
</comment>
<name>A0ABC8SMW1_9AQUA</name>
<evidence type="ECO:0000256" key="6">
    <source>
        <dbReference type="ARBA" id="ARBA00023180"/>
    </source>
</evidence>
<evidence type="ECO:0000259" key="8">
    <source>
        <dbReference type="Pfam" id="PF00082"/>
    </source>
</evidence>
<dbReference type="PRINTS" id="PR00723">
    <property type="entry name" value="SUBTILISIN"/>
</dbReference>
<sequence>MVMLGLHLTVSDMNGTDLWAAVAGGGSVTMRATECGFGILILFTLLIIGKTEIYIVTVEGEPVISYKGGVAGFDATAVESDEKLDVTSEVVTSYSRHLEKKHDMLLAMLFDLGTYKKLYSYRHLINGFAVHISPEQADILQRAPGVRSVERDWKVRRLTTHTPQFLGLPTGVWPTGGGFDRAGEDIVIGLVDSGIYPHHPSFATHNTEPYGPVPKYRGKCEVDPDTKRDFCNGKIIGAQHFAEAAIAAGAFNPAIDFASPCDGDGHGSHTAAIAAGNNGIPVRMHGFEFGKASGMAPRARIAVYKALYRLFGGFVADVVAAIEQAVHDGVDILNLSVGPNSPPATTKTTFLNPFDATLLSAVKAGVFVAQAAGNGGPFPKTLLSYSPWIVSVAAAVDDRRYKNHLTLGNGKILPGIGLSRDQVFYTP</sequence>
<dbReference type="SUPFAM" id="SSF52743">
    <property type="entry name" value="Subtilisin-like"/>
    <property type="match status" value="1"/>
</dbReference>
<dbReference type="InterPro" id="IPR036852">
    <property type="entry name" value="Peptidase_S8/S53_dom_sf"/>
</dbReference>
<dbReference type="GO" id="GO:0006508">
    <property type="term" value="P:proteolysis"/>
    <property type="evidence" value="ECO:0007669"/>
    <property type="project" value="UniProtKB-KW"/>
</dbReference>
<dbReference type="InterPro" id="IPR034197">
    <property type="entry name" value="Peptidases_S8_3"/>
</dbReference>
<dbReference type="Pfam" id="PF00082">
    <property type="entry name" value="Peptidase_S8"/>
    <property type="match status" value="1"/>
</dbReference>
<proteinExistence type="inferred from homology"/>
<dbReference type="EMBL" id="CAUOFW020003172">
    <property type="protein sequence ID" value="CAK9158465.1"/>
    <property type="molecule type" value="Genomic_DNA"/>
</dbReference>
<dbReference type="Pfam" id="PF05922">
    <property type="entry name" value="Inhibitor_I9"/>
    <property type="match status" value="1"/>
</dbReference>
<evidence type="ECO:0000259" key="9">
    <source>
        <dbReference type="Pfam" id="PF05922"/>
    </source>
</evidence>
<dbReference type="Gene3D" id="3.30.70.80">
    <property type="entry name" value="Peptidase S8 propeptide/proteinase inhibitor I9"/>
    <property type="match status" value="1"/>
</dbReference>
<dbReference type="Gene3D" id="3.40.50.200">
    <property type="entry name" value="Peptidase S8/S53 domain"/>
    <property type="match status" value="1"/>
</dbReference>
<dbReference type="InterPro" id="IPR045051">
    <property type="entry name" value="SBT"/>
</dbReference>
<dbReference type="InterPro" id="IPR023827">
    <property type="entry name" value="Peptidase_S8_Asp-AS"/>
</dbReference>
<dbReference type="InterPro" id="IPR010259">
    <property type="entry name" value="S8pro/Inhibitor_I9"/>
</dbReference>
<reference evidence="10 11" key="1">
    <citation type="submission" date="2024-02" db="EMBL/GenBank/DDBJ databases">
        <authorList>
            <person name="Vignale AGUSTIN F."/>
            <person name="Sosa J E."/>
            <person name="Modenutti C."/>
        </authorList>
    </citation>
    <scope>NUCLEOTIDE SEQUENCE [LARGE SCALE GENOMIC DNA]</scope>
</reference>
<keyword evidence="6" id="KW-0325">Glycoprotein</keyword>
<dbReference type="Proteomes" id="UP001642360">
    <property type="component" value="Unassembled WGS sequence"/>
</dbReference>
<evidence type="ECO:0000256" key="2">
    <source>
        <dbReference type="ARBA" id="ARBA00022670"/>
    </source>
</evidence>
<accession>A0ABC8SMW1</accession>
<keyword evidence="11" id="KW-1185">Reference proteome</keyword>
<keyword evidence="2" id="KW-0645">Protease</keyword>
<evidence type="ECO:0000256" key="7">
    <source>
        <dbReference type="PROSITE-ProRule" id="PRU01240"/>
    </source>
</evidence>
<keyword evidence="3" id="KW-0732">Signal</keyword>
<gene>
    <name evidence="10" type="ORF">ILEXP_LOCUS27109</name>
</gene>
<protein>
    <recommendedName>
        <fullName evidence="12">Subtilisin-like protease SBT2.6</fullName>
    </recommendedName>
</protein>
<evidence type="ECO:0000256" key="3">
    <source>
        <dbReference type="ARBA" id="ARBA00022729"/>
    </source>
</evidence>
<dbReference type="InterPro" id="IPR037045">
    <property type="entry name" value="S8pro/Inhibitor_I9_sf"/>
</dbReference>
<dbReference type="InterPro" id="IPR015500">
    <property type="entry name" value="Peptidase_S8_subtilisin-rel"/>
</dbReference>
<feature type="domain" description="Peptidase S8/S53" evidence="8">
    <location>
        <begin position="183"/>
        <end position="380"/>
    </location>
</feature>
<evidence type="ECO:0000313" key="10">
    <source>
        <dbReference type="EMBL" id="CAK9158465.1"/>
    </source>
</evidence>
<dbReference type="GO" id="GO:0008236">
    <property type="term" value="F:serine-type peptidase activity"/>
    <property type="evidence" value="ECO:0007669"/>
    <property type="project" value="UniProtKB-KW"/>
</dbReference>
<dbReference type="AlphaFoldDB" id="A0ABC8SMW1"/>
<feature type="domain" description="Inhibitor I9" evidence="9">
    <location>
        <begin position="94"/>
        <end position="156"/>
    </location>
</feature>
<evidence type="ECO:0000256" key="5">
    <source>
        <dbReference type="ARBA" id="ARBA00022825"/>
    </source>
</evidence>
<dbReference type="PROSITE" id="PS00136">
    <property type="entry name" value="SUBTILASE_ASP"/>
    <property type="match status" value="1"/>
</dbReference>
<keyword evidence="5" id="KW-0720">Serine protease</keyword>
<dbReference type="SUPFAM" id="SSF54897">
    <property type="entry name" value="Protease propeptides/inhibitors"/>
    <property type="match status" value="1"/>
</dbReference>
<comment type="caution">
    <text evidence="10">The sequence shown here is derived from an EMBL/GenBank/DDBJ whole genome shotgun (WGS) entry which is preliminary data.</text>
</comment>
<evidence type="ECO:0008006" key="12">
    <source>
        <dbReference type="Google" id="ProtNLM"/>
    </source>
</evidence>
<dbReference type="PANTHER" id="PTHR10795">
    <property type="entry name" value="PROPROTEIN CONVERTASE SUBTILISIN/KEXIN"/>
    <property type="match status" value="1"/>
</dbReference>
<dbReference type="InterPro" id="IPR000209">
    <property type="entry name" value="Peptidase_S8/S53_dom"/>
</dbReference>
<dbReference type="CDD" id="cd04852">
    <property type="entry name" value="Peptidases_S8_3"/>
    <property type="match status" value="1"/>
</dbReference>
<evidence type="ECO:0000256" key="1">
    <source>
        <dbReference type="ARBA" id="ARBA00011073"/>
    </source>
</evidence>
<comment type="caution">
    <text evidence="7">Lacks conserved residue(s) required for the propagation of feature annotation.</text>
</comment>
<evidence type="ECO:0000313" key="11">
    <source>
        <dbReference type="Proteomes" id="UP001642360"/>
    </source>
</evidence>
<organism evidence="10 11">
    <name type="scientific">Ilex paraguariensis</name>
    <name type="common">yerba mate</name>
    <dbReference type="NCBI Taxonomy" id="185542"/>
    <lineage>
        <taxon>Eukaryota</taxon>
        <taxon>Viridiplantae</taxon>
        <taxon>Streptophyta</taxon>
        <taxon>Embryophyta</taxon>
        <taxon>Tracheophyta</taxon>
        <taxon>Spermatophyta</taxon>
        <taxon>Magnoliopsida</taxon>
        <taxon>eudicotyledons</taxon>
        <taxon>Gunneridae</taxon>
        <taxon>Pentapetalae</taxon>
        <taxon>asterids</taxon>
        <taxon>campanulids</taxon>
        <taxon>Aquifoliales</taxon>
        <taxon>Aquifoliaceae</taxon>
        <taxon>Ilex</taxon>
    </lineage>
</organism>